<reference evidence="1" key="1">
    <citation type="journal article" date="2019" name="bioRxiv">
        <title>The Genome of the Zebra Mussel, Dreissena polymorpha: A Resource for Invasive Species Research.</title>
        <authorList>
            <person name="McCartney M.A."/>
            <person name="Auch B."/>
            <person name="Kono T."/>
            <person name="Mallez S."/>
            <person name="Zhang Y."/>
            <person name="Obille A."/>
            <person name="Becker A."/>
            <person name="Abrahante J.E."/>
            <person name="Garbe J."/>
            <person name="Badalamenti J.P."/>
            <person name="Herman A."/>
            <person name="Mangelson H."/>
            <person name="Liachko I."/>
            <person name="Sullivan S."/>
            <person name="Sone E.D."/>
            <person name="Koren S."/>
            <person name="Silverstein K.A.T."/>
            <person name="Beckman K.B."/>
            <person name="Gohl D.M."/>
        </authorList>
    </citation>
    <scope>NUCLEOTIDE SEQUENCE</scope>
    <source>
        <strain evidence="1">Duluth1</strain>
        <tissue evidence="1">Whole animal</tissue>
    </source>
</reference>
<keyword evidence="2" id="KW-1185">Reference proteome</keyword>
<sequence length="102" mass="11197">MTGLAGNVRSDKMYVGKNETLYPLNSSEHAMFQYGESLVVAVIILEVEEVISFDTVCDGGYSSWHTIYDRALGTPDDFLASNHHSVLPVVGHSTLREGALKH</sequence>
<evidence type="ECO:0000313" key="1">
    <source>
        <dbReference type="EMBL" id="KAH3860902.1"/>
    </source>
</evidence>
<dbReference type="Proteomes" id="UP000828390">
    <property type="component" value="Unassembled WGS sequence"/>
</dbReference>
<accession>A0A9D4LLE6</accession>
<organism evidence="1 2">
    <name type="scientific">Dreissena polymorpha</name>
    <name type="common">Zebra mussel</name>
    <name type="synonym">Mytilus polymorpha</name>
    <dbReference type="NCBI Taxonomy" id="45954"/>
    <lineage>
        <taxon>Eukaryota</taxon>
        <taxon>Metazoa</taxon>
        <taxon>Spiralia</taxon>
        <taxon>Lophotrochozoa</taxon>
        <taxon>Mollusca</taxon>
        <taxon>Bivalvia</taxon>
        <taxon>Autobranchia</taxon>
        <taxon>Heteroconchia</taxon>
        <taxon>Euheterodonta</taxon>
        <taxon>Imparidentia</taxon>
        <taxon>Neoheterodontei</taxon>
        <taxon>Myida</taxon>
        <taxon>Dreissenoidea</taxon>
        <taxon>Dreissenidae</taxon>
        <taxon>Dreissena</taxon>
    </lineage>
</organism>
<proteinExistence type="predicted"/>
<reference evidence="1" key="2">
    <citation type="submission" date="2020-11" db="EMBL/GenBank/DDBJ databases">
        <authorList>
            <person name="McCartney M.A."/>
            <person name="Auch B."/>
            <person name="Kono T."/>
            <person name="Mallez S."/>
            <person name="Becker A."/>
            <person name="Gohl D.M."/>
            <person name="Silverstein K.A.T."/>
            <person name="Koren S."/>
            <person name="Bechman K.B."/>
            <person name="Herman A."/>
            <person name="Abrahante J.E."/>
            <person name="Garbe J."/>
        </authorList>
    </citation>
    <scope>NUCLEOTIDE SEQUENCE</scope>
    <source>
        <strain evidence="1">Duluth1</strain>
        <tissue evidence="1">Whole animal</tissue>
    </source>
</reference>
<name>A0A9D4LLE6_DREPO</name>
<gene>
    <name evidence="1" type="ORF">DPMN_023825</name>
</gene>
<comment type="caution">
    <text evidence="1">The sequence shown here is derived from an EMBL/GenBank/DDBJ whole genome shotgun (WGS) entry which is preliminary data.</text>
</comment>
<dbReference type="AlphaFoldDB" id="A0A9D4LLE6"/>
<protein>
    <submittedName>
        <fullName evidence="1">Uncharacterized protein</fullName>
    </submittedName>
</protein>
<dbReference type="EMBL" id="JAIWYP010000002">
    <property type="protein sequence ID" value="KAH3860902.1"/>
    <property type="molecule type" value="Genomic_DNA"/>
</dbReference>
<evidence type="ECO:0000313" key="2">
    <source>
        <dbReference type="Proteomes" id="UP000828390"/>
    </source>
</evidence>